<organism evidence="3 4">
    <name type="scientific">Sordaria brevicollis</name>
    <dbReference type="NCBI Taxonomy" id="83679"/>
    <lineage>
        <taxon>Eukaryota</taxon>
        <taxon>Fungi</taxon>
        <taxon>Dikarya</taxon>
        <taxon>Ascomycota</taxon>
        <taxon>Pezizomycotina</taxon>
        <taxon>Sordariomycetes</taxon>
        <taxon>Sordariomycetidae</taxon>
        <taxon>Sordariales</taxon>
        <taxon>Sordariaceae</taxon>
        <taxon>Sordaria</taxon>
    </lineage>
</organism>
<reference evidence="3" key="2">
    <citation type="submission" date="2023-07" db="EMBL/GenBank/DDBJ databases">
        <authorList>
            <consortium name="Lawrence Berkeley National Laboratory"/>
            <person name="Haridas S."/>
            <person name="Hensen N."/>
            <person name="Bonometti L."/>
            <person name="Westerberg I."/>
            <person name="Brannstrom I.O."/>
            <person name="Guillou S."/>
            <person name="Cros-Aarteil S."/>
            <person name="Calhoun S."/>
            <person name="Kuo A."/>
            <person name="Mondo S."/>
            <person name="Pangilinan J."/>
            <person name="Riley R."/>
            <person name="LaButti K."/>
            <person name="Andreopoulos B."/>
            <person name="Lipzen A."/>
            <person name="Chen C."/>
            <person name="Yanf M."/>
            <person name="Daum C."/>
            <person name="Ng V."/>
            <person name="Clum A."/>
            <person name="Steindorff A."/>
            <person name="Ohm R."/>
            <person name="Martin F."/>
            <person name="Silar P."/>
            <person name="Natvig D."/>
            <person name="Lalanne C."/>
            <person name="Gautier V."/>
            <person name="Ament-velasquez S.L."/>
            <person name="Kruys A."/>
            <person name="Hutchinson M.I."/>
            <person name="Powell A.J."/>
            <person name="Barry K."/>
            <person name="Miller A.N."/>
            <person name="Grigoriev I.V."/>
            <person name="Debuchy R."/>
            <person name="Gladieux P."/>
            <person name="Thoren M.H."/>
            <person name="Johannesson H."/>
        </authorList>
    </citation>
    <scope>NUCLEOTIDE SEQUENCE</scope>
    <source>
        <strain evidence="3">FGSC 1904</strain>
    </source>
</reference>
<keyword evidence="1" id="KW-0677">Repeat</keyword>
<comment type="caution">
    <text evidence="3">The sequence shown here is derived from an EMBL/GenBank/DDBJ whole genome shotgun (WGS) entry which is preliminary data.</text>
</comment>
<gene>
    <name evidence="3" type="ORF">B0T20DRAFT_44929</name>
</gene>
<dbReference type="AlphaFoldDB" id="A0AAE0P9R0"/>
<evidence type="ECO:0000259" key="2">
    <source>
        <dbReference type="Pfam" id="PF24883"/>
    </source>
</evidence>
<dbReference type="InterPro" id="IPR056884">
    <property type="entry name" value="NPHP3-like_N"/>
</dbReference>
<feature type="domain" description="Nephrocystin 3-like N-terminal" evidence="2">
    <location>
        <begin position="288"/>
        <end position="377"/>
    </location>
</feature>
<evidence type="ECO:0000313" key="3">
    <source>
        <dbReference type="EMBL" id="KAK3395777.1"/>
    </source>
</evidence>
<reference evidence="3" key="1">
    <citation type="journal article" date="2023" name="Mol. Phylogenet. Evol.">
        <title>Genome-scale phylogeny and comparative genomics of the fungal order Sordariales.</title>
        <authorList>
            <person name="Hensen N."/>
            <person name="Bonometti L."/>
            <person name="Westerberg I."/>
            <person name="Brannstrom I.O."/>
            <person name="Guillou S."/>
            <person name="Cros-Aarteil S."/>
            <person name="Calhoun S."/>
            <person name="Haridas S."/>
            <person name="Kuo A."/>
            <person name="Mondo S."/>
            <person name="Pangilinan J."/>
            <person name="Riley R."/>
            <person name="LaButti K."/>
            <person name="Andreopoulos B."/>
            <person name="Lipzen A."/>
            <person name="Chen C."/>
            <person name="Yan M."/>
            <person name="Daum C."/>
            <person name="Ng V."/>
            <person name="Clum A."/>
            <person name="Steindorff A."/>
            <person name="Ohm R.A."/>
            <person name="Martin F."/>
            <person name="Silar P."/>
            <person name="Natvig D.O."/>
            <person name="Lalanne C."/>
            <person name="Gautier V."/>
            <person name="Ament-Velasquez S.L."/>
            <person name="Kruys A."/>
            <person name="Hutchinson M.I."/>
            <person name="Powell A.J."/>
            <person name="Barry K."/>
            <person name="Miller A.N."/>
            <person name="Grigoriev I.V."/>
            <person name="Debuchy R."/>
            <person name="Gladieux P."/>
            <person name="Hiltunen Thoren M."/>
            <person name="Johannesson H."/>
        </authorList>
    </citation>
    <scope>NUCLEOTIDE SEQUENCE</scope>
    <source>
        <strain evidence="3">FGSC 1904</strain>
    </source>
</reference>
<name>A0AAE0P9R0_SORBR</name>
<accession>A0AAE0P9R0</accession>
<evidence type="ECO:0000256" key="1">
    <source>
        <dbReference type="ARBA" id="ARBA00022737"/>
    </source>
</evidence>
<dbReference type="EMBL" id="JAUTDP010000010">
    <property type="protein sequence ID" value="KAK3395777.1"/>
    <property type="molecule type" value="Genomic_DNA"/>
</dbReference>
<dbReference type="PANTHER" id="PTHR10039:SF5">
    <property type="entry name" value="NACHT DOMAIN-CONTAINING PROTEIN"/>
    <property type="match status" value="1"/>
</dbReference>
<proteinExistence type="predicted"/>
<dbReference type="Pfam" id="PF24883">
    <property type="entry name" value="NPHP3_N"/>
    <property type="match status" value="1"/>
</dbReference>
<sequence>MDPLSALSVAAAVVQFVDFGFGLVKKASNIRKDAAGVREKIVEIDRISQELVELSEQIQERMAPLQHPGAQLTVLEMRLLEECKNCQALGGQLAEAIPKIQEKGIRSVNVGGPLGEPKNSGSTVVKDGGSYFSNFRDALQLVLAEGRIVDFEIKLETTKSTLMLTMISCLWERSSRTQRLFPGSSGTTIFETETLGQQLQSDSEQERFESFLHLGSKHIHHKSSGIPALMGQQLSDVDCIETLLHQLNFGSLNTRHEAVPKAYGKTFSWIFEPPKVNENNPDDLLWADFSKWLEDDSIRVYWIAGKPGSGKSTIMIYICADERLMAHLRNWSGSKPLYSAKYFSWNAGDDMQKSQEGLLRSLLYQIIQQAPQVAAQSMGHAQALWR</sequence>
<dbReference type="PANTHER" id="PTHR10039">
    <property type="entry name" value="AMELOGENIN"/>
    <property type="match status" value="1"/>
</dbReference>
<protein>
    <recommendedName>
        <fullName evidence="2">Nephrocystin 3-like N-terminal domain-containing protein</fullName>
    </recommendedName>
</protein>
<dbReference type="Proteomes" id="UP001281003">
    <property type="component" value="Unassembled WGS sequence"/>
</dbReference>
<evidence type="ECO:0000313" key="4">
    <source>
        <dbReference type="Proteomes" id="UP001281003"/>
    </source>
</evidence>
<keyword evidence="4" id="KW-1185">Reference proteome</keyword>